<dbReference type="Gramene" id="rna-AYBTSS11_LOCUS20714">
    <property type="protein sequence ID" value="CAJ1965200.1"/>
    <property type="gene ID" value="gene-AYBTSS11_LOCUS20714"/>
</dbReference>
<protein>
    <submittedName>
        <fullName evidence="1">Uncharacterized protein</fullName>
    </submittedName>
</protein>
<dbReference type="AlphaFoldDB" id="A0AA86T3J9"/>
<reference evidence="1" key="1">
    <citation type="submission" date="2023-10" db="EMBL/GenBank/DDBJ databases">
        <authorList>
            <person name="Domelevo Entfellner J.-B."/>
        </authorList>
    </citation>
    <scope>NUCLEOTIDE SEQUENCE</scope>
</reference>
<keyword evidence="2" id="KW-1185">Reference proteome</keyword>
<sequence length="77" mass="8444">MHDKKVLSTFLDQEKKVITLSGGFQQRPAGTKAITTVSRICHPLPKASPVESPSIAVIPSLSWNRRLVVFFGALRGK</sequence>
<gene>
    <name evidence="1" type="ORF">AYBTSS11_LOCUS20714</name>
</gene>
<dbReference type="EMBL" id="OY731403">
    <property type="protein sequence ID" value="CAJ1965200.1"/>
    <property type="molecule type" value="Genomic_DNA"/>
</dbReference>
<evidence type="ECO:0000313" key="2">
    <source>
        <dbReference type="Proteomes" id="UP001189624"/>
    </source>
</evidence>
<accession>A0AA86T3J9</accession>
<dbReference type="Proteomes" id="UP001189624">
    <property type="component" value="Chromosome 6"/>
</dbReference>
<organism evidence="1 2">
    <name type="scientific">Sphenostylis stenocarpa</name>
    <dbReference type="NCBI Taxonomy" id="92480"/>
    <lineage>
        <taxon>Eukaryota</taxon>
        <taxon>Viridiplantae</taxon>
        <taxon>Streptophyta</taxon>
        <taxon>Embryophyta</taxon>
        <taxon>Tracheophyta</taxon>
        <taxon>Spermatophyta</taxon>
        <taxon>Magnoliopsida</taxon>
        <taxon>eudicotyledons</taxon>
        <taxon>Gunneridae</taxon>
        <taxon>Pentapetalae</taxon>
        <taxon>rosids</taxon>
        <taxon>fabids</taxon>
        <taxon>Fabales</taxon>
        <taxon>Fabaceae</taxon>
        <taxon>Papilionoideae</taxon>
        <taxon>50 kb inversion clade</taxon>
        <taxon>NPAAA clade</taxon>
        <taxon>indigoferoid/millettioid clade</taxon>
        <taxon>Phaseoleae</taxon>
        <taxon>Sphenostylis</taxon>
    </lineage>
</organism>
<evidence type="ECO:0000313" key="1">
    <source>
        <dbReference type="EMBL" id="CAJ1965200.1"/>
    </source>
</evidence>
<name>A0AA86T3J9_9FABA</name>
<proteinExistence type="predicted"/>